<dbReference type="OrthoDB" id="10058186at2759"/>
<organism evidence="2 3">
    <name type="scientific">Glarea lozoyensis (strain ATCC 74030 / MF5533)</name>
    <dbReference type="NCBI Taxonomy" id="1104152"/>
    <lineage>
        <taxon>Eukaryota</taxon>
        <taxon>Fungi</taxon>
        <taxon>Dikarya</taxon>
        <taxon>Ascomycota</taxon>
        <taxon>Pezizomycotina</taxon>
        <taxon>Leotiomycetes</taxon>
        <taxon>Helotiales</taxon>
        <taxon>Helotiaceae</taxon>
        <taxon>Glarea</taxon>
    </lineage>
</organism>
<dbReference type="Pfam" id="PF16483">
    <property type="entry name" value="Glyco_hydro_64"/>
    <property type="match status" value="2"/>
</dbReference>
<evidence type="ECO:0000313" key="3">
    <source>
        <dbReference type="Proteomes" id="UP000005446"/>
    </source>
</evidence>
<dbReference type="HOGENOM" id="CLU_032886_2_0_1"/>
<dbReference type="Proteomes" id="UP000005446">
    <property type="component" value="Unassembled WGS sequence"/>
</dbReference>
<dbReference type="PROSITE" id="PS52006">
    <property type="entry name" value="GH64"/>
    <property type="match status" value="1"/>
</dbReference>
<dbReference type="InterPro" id="IPR037398">
    <property type="entry name" value="Glyco_hydro_64_fam"/>
</dbReference>
<dbReference type="PANTHER" id="PTHR38165:SF1">
    <property type="entry name" value="GLUCANASE B"/>
    <property type="match status" value="1"/>
</dbReference>
<evidence type="ECO:0000313" key="2">
    <source>
        <dbReference type="EMBL" id="EHL02147.1"/>
    </source>
</evidence>
<sequence>MDDKLTFLLNPGPGLIEPSVSNPSDPNYNKNWGFSSQSVAGMPANGLQTVCDNLVAQNQRDNAGWNQLIVNTAAGKPLRALSPNTGHVMNQNLFAGYYDSYVNACWDKYTSTPLKIDTQAEWGVVTGTVKNGLLIFPGLGTFAKPSTTDIFSCSTGPFGGYPNNAAAMGAIGARLAAALNRSTLLSSDTQPTSDFSAYYATTPTNYYSRIVHAANIDGRGYAFPYDDVGAGGGDGGDQAGTVFDGAPKLFTVAVGGR</sequence>
<comment type="caution">
    <text evidence="2">The sequence shown here is derived from an EMBL/GenBank/DDBJ whole genome shotgun (WGS) entry which is preliminary data.</text>
</comment>
<accession>H0EH06</accession>
<dbReference type="Gene3D" id="3.30.920.50">
    <property type="entry name" value="Beta-1,3-glucanase, C-terminal domain"/>
    <property type="match status" value="1"/>
</dbReference>
<dbReference type="PANTHER" id="PTHR38165">
    <property type="match status" value="1"/>
</dbReference>
<name>H0EH06_GLAL7</name>
<reference evidence="2 3" key="1">
    <citation type="journal article" date="2012" name="Eukaryot. Cell">
        <title>Genome sequence of the fungus Glarea lozoyensis: the first genome sequence of a species from the Helotiaceae family.</title>
        <authorList>
            <person name="Youssar L."/>
            <person name="Gruening B.A."/>
            <person name="Erxleben A."/>
            <person name="Guenther S."/>
            <person name="Huettel W."/>
        </authorList>
    </citation>
    <scope>NUCLEOTIDE SEQUENCE [LARGE SCALE GENOMIC DNA]</scope>
    <source>
        <strain evidence="3">ATCC 74030 / MF5533</strain>
    </source>
</reference>
<keyword evidence="3" id="KW-1185">Reference proteome</keyword>
<feature type="domain" description="GH64" evidence="1">
    <location>
        <begin position="1"/>
        <end position="256"/>
    </location>
</feature>
<protein>
    <submittedName>
        <fullName evidence="2">Putative Glucan endo-1,3-beta-glucosidase</fullName>
    </submittedName>
</protein>
<dbReference type="InterPro" id="IPR042517">
    <property type="entry name" value="Glyco_hydro_64_N_2"/>
</dbReference>
<dbReference type="EMBL" id="AGUE01000032">
    <property type="protein sequence ID" value="EHL02147.1"/>
    <property type="molecule type" value="Genomic_DNA"/>
</dbReference>
<dbReference type="AlphaFoldDB" id="H0EH06"/>
<proteinExistence type="predicted"/>
<evidence type="ECO:0000259" key="1">
    <source>
        <dbReference type="PROSITE" id="PS52006"/>
    </source>
</evidence>
<gene>
    <name evidence="2" type="ORF">M7I_1740</name>
</gene>
<dbReference type="InParanoid" id="H0EH06"/>
<dbReference type="InterPro" id="IPR032477">
    <property type="entry name" value="Glyco_hydro_64"/>
</dbReference>